<dbReference type="EMBL" id="JAIWYP010000003">
    <property type="protein sequence ID" value="KAH3848010.1"/>
    <property type="molecule type" value="Genomic_DNA"/>
</dbReference>
<sequence>MRAAEPQLTNRHNTRKSFSQSMQNNYNARLQEIRDMRNEINLALDKLDGNGYSDESTERYP</sequence>
<protein>
    <submittedName>
        <fullName evidence="2">Uncharacterized protein</fullName>
    </submittedName>
</protein>
<reference evidence="2" key="2">
    <citation type="submission" date="2020-11" db="EMBL/GenBank/DDBJ databases">
        <authorList>
            <person name="McCartney M.A."/>
            <person name="Auch B."/>
            <person name="Kono T."/>
            <person name="Mallez S."/>
            <person name="Becker A."/>
            <person name="Gohl D.M."/>
            <person name="Silverstein K.A.T."/>
            <person name="Koren S."/>
            <person name="Bechman K.B."/>
            <person name="Herman A."/>
            <person name="Abrahante J.E."/>
            <person name="Garbe J."/>
        </authorList>
    </citation>
    <scope>NUCLEOTIDE SEQUENCE</scope>
    <source>
        <strain evidence="2">Duluth1</strain>
        <tissue evidence="2">Whole animal</tissue>
    </source>
</reference>
<keyword evidence="3" id="KW-1185">Reference proteome</keyword>
<feature type="region of interest" description="Disordered" evidence="1">
    <location>
        <begin position="1"/>
        <end position="25"/>
    </location>
</feature>
<name>A0A9D4QZP8_DREPO</name>
<gene>
    <name evidence="2" type="ORF">DPMN_090346</name>
</gene>
<feature type="compositionally biased region" description="Polar residues" evidence="1">
    <location>
        <begin position="7"/>
        <end position="25"/>
    </location>
</feature>
<accession>A0A9D4QZP8</accession>
<evidence type="ECO:0000256" key="1">
    <source>
        <dbReference type="SAM" id="MobiDB-lite"/>
    </source>
</evidence>
<evidence type="ECO:0000313" key="2">
    <source>
        <dbReference type="EMBL" id="KAH3848010.1"/>
    </source>
</evidence>
<proteinExistence type="predicted"/>
<dbReference type="Proteomes" id="UP000828390">
    <property type="component" value="Unassembled WGS sequence"/>
</dbReference>
<dbReference type="AlphaFoldDB" id="A0A9D4QZP8"/>
<comment type="caution">
    <text evidence="2">The sequence shown here is derived from an EMBL/GenBank/DDBJ whole genome shotgun (WGS) entry which is preliminary data.</text>
</comment>
<organism evidence="2 3">
    <name type="scientific">Dreissena polymorpha</name>
    <name type="common">Zebra mussel</name>
    <name type="synonym">Mytilus polymorpha</name>
    <dbReference type="NCBI Taxonomy" id="45954"/>
    <lineage>
        <taxon>Eukaryota</taxon>
        <taxon>Metazoa</taxon>
        <taxon>Spiralia</taxon>
        <taxon>Lophotrochozoa</taxon>
        <taxon>Mollusca</taxon>
        <taxon>Bivalvia</taxon>
        <taxon>Autobranchia</taxon>
        <taxon>Heteroconchia</taxon>
        <taxon>Euheterodonta</taxon>
        <taxon>Imparidentia</taxon>
        <taxon>Neoheterodontei</taxon>
        <taxon>Myida</taxon>
        <taxon>Dreissenoidea</taxon>
        <taxon>Dreissenidae</taxon>
        <taxon>Dreissena</taxon>
    </lineage>
</organism>
<reference evidence="2" key="1">
    <citation type="journal article" date="2019" name="bioRxiv">
        <title>The Genome of the Zebra Mussel, Dreissena polymorpha: A Resource for Invasive Species Research.</title>
        <authorList>
            <person name="McCartney M.A."/>
            <person name="Auch B."/>
            <person name="Kono T."/>
            <person name="Mallez S."/>
            <person name="Zhang Y."/>
            <person name="Obille A."/>
            <person name="Becker A."/>
            <person name="Abrahante J.E."/>
            <person name="Garbe J."/>
            <person name="Badalamenti J.P."/>
            <person name="Herman A."/>
            <person name="Mangelson H."/>
            <person name="Liachko I."/>
            <person name="Sullivan S."/>
            <person name="Sone E.D."/>
            <person name="Koren S."/>
            <person name="Silverstein K.A.T."/>
            <person name="Beckman K.B."/>
            <person name="Gohl D.M."/>
        </authorList>
    </citation>
    <scope>NUCLEOTIDE SEQUENCE</scope>
    <source>
        <strain evidence="2">Duluth1</strain>
        <tissue evidence="2">Whole animal</tissue>
    </source>
</reference>
<evidence type="ECO:0000313" key="3">
    <source>
        <dbReference type="Proteomes" id="UP000828390"/>
    </source>
</evidence>